<dbReference type="STRING" id="871652.SAMN04515673_101555"/>
<dbReference type="InterPro" id="IPR019201">
    <property type="entry name" value="DUF2065"/>
</dbReference>
<dbReference type="AlphaFoldDB" id="A0A1I6CY52"/>
<keyword evidence="1" id="KW-1133">Transmembrane helix</keyword>
<evidence type="ECO:0000313" key="2">
    <source>
        <dbReference type="EMBL" id="SFQ98021.1"/>
    </source>
</evidence>
<proteinExistence type="predicted"/>
<reference evidence="2 3" key="1">
    <citation type="submission" date="2016-10" db="EMBL/GenBank/DDBJ databases">
        <authorList>
            <person name="de Groot N.N."/>
        </authorList>
    </citation>
    <scope>NUCLEOTIDE SEQUENCE [LARGE SCALE GENOMIC DNA]</scope>
    <source>
        <strain evidence="3">KMM 9023,NRIC 0796,JCM 17311,KCTC 23692</strain>
    </source>
</reference>
<organism evidence="2 3">
    <name type="scientific">Poseidonocella sedimentorum</name>
    <dbReference type="NCBI Taxonomy" id="871652"/>
    <lineage>
        <taxon>Bacteria</taxon>
        <taxon>Pseudomonadati</taxon>
        <taxon>Pseudomonadota</taxon>
        <taxon>Alphaproteobacteria</taxon>
        <taxon>Rhodobacterales</taxon>
        <taxon>Roseobacteraceae</taxon>
        <taxon>Poseidonocella</taxon>
    </lineage>
</organism>
<feature type="transmembrane region" description="Helical" evidence="1">
    <location>
        <begin position="45"/>
        <end position="63"/>
    </location>
</feature>
<keyword evidence="1" id="KW-0472">Membrane</keyword>
<dbReference type="Proteomes" id="UP000199302">
    <property type="component" value="Unassembled WGS sequence"/>
</dbReference>
<evidence type="ECO:0000256" key="1">
    <source>
        <dbReference type="SAM" id="Phobius"/>
    </source>
</evidence>
<keyword evidence="3" id="KW-1185">Reference proteome</keyword>
<keyword evidence="1" id="KW-0812">Transmembrane</keyword>
<name>A0A1I6CY52_9RHOB</name>
<gene>
    <name evidence="2" type="ORF">SAMN04515673_101555</name>
</gene>
<dbReference type="Pfam" id="PF09838">
    <property type="entry name" value="DUF2065"/>
    <property type="match status" value="1"/>
</dbReference>
<accession>A0A1I6CY52</accession>
<evidence type="ECO:0000313" key="3">
    <source>
        <dbReference type="Proteomes" id="UP000199302"/>
    </source>
</evidence>
<evidence type="ECO:0008006" key="4">
    <source>
        <dbReference type="Google" id="ProtNLM"/>
    </source>
</evidence>
<dbReference type="EMBL" id="FOYI01000001">
    <property type="protein sequence ID" value="SFQ98021.1"/>
    <property type="molecule type" value="Genomic_DNA"/>
</dbReference>
<sequence length="65" mass="7102">MIAQILFALGLVLFVEGLAYALAPHLLERMLEMLRALPIPSRRQVGLVAMALGLMLVLASDLIPF</sequence>
<protein>
    <recommendedName>
        <fullName evidence="4">DUF2065 domain-containing protein</fullName>
    </recommendedName>
</protein>